<organism evidence="1 2">
    <name type="scientific">Candidatus Curtissbacteria bacterium RIFCSPHIGHO2_01_FULL_40_12</name>
    <dbReference type="NCBI Taxonomy" id="1797710"/>
    <lineage>
        <taxon>Bacteria</taxon>
        <taxon>Candidatus Curtissiibacteriota</taxon>
    </lineage>
</organism>
<sequence>MTDRDNGDCGIHVQETRIGVYSVLTRKATDLTDAIRNRLGFSDQDTYLEIHVPDVIEDDGQRRILETFIEGFRNLAAFLEERGLRPRALVGVTHAGVAVWAGRYLNFDLTKGIKESELDDETLERINEGFAKTERAARGKERGPIYLCVQTFESFMQEFGSQGPQLAS</sequence>
<gene>
    <name evidence="1" type="ORF">A2693_01175</name>
</gene>
<dbReference type="EMBL" id="MFAY01000058">
    <property type="protein sequence ID" value="OGD87458.1"/>
    <property type="molecule type" value="Genomic_DNA"/>
</dbReference>
<protein>
    <submittedName>
        <fullName evidence="1">Uncharacterized protein</fullName>
    </submittedName>
</protein>
<name>A0A1F5G6I1_9BACT</name>
<dbReference type="AlphaFoldDB" id="A0A1F5G6I1"/>
<reference evidence="1 2" key="1">
    <citation type="journal article" date="2016" name="Nat. Commun.">
        <title>Thousands of microbial genomes shed light on interconnected biogeochemical processes in an aquifer system.</title>
        <authorList>
            <person name="Anantharaman K."/>
            <person name="Brown C.T."/>
            <person name="Hug L.A."/>
            <person name="Sharon I."/>
            <person name="Castelle C.J."/>
            <person name="Probst A.J."/>
            <person name="Thomas B.C."/>
            <person name="Singh A."/>
            <person name="Wilkins M.J."/>
            <person name="Karaoz U."/>
            <person name="Brodie E.L."/>
            <person name="Williams K.H."/>
            <person name="Hubbard S.S."/>
            <person name="Banfield J.F."/>
        </authorList>
    </citation>
    <scope>NUCLEOTIDE SEQUENCE [LARGE SCALE GENOMIC DNA]</scope>
</reference>
<dbReference type="Proteomes" id="UP000178577">
    <property type="component" value="Unassembled WGS sequence"/>
</dbReference>
<accession>A0A1F5G6I1</accession>
<evidence type="ECO:0000313" key="1">
    <source>
        <dbReference type="EMBL" id="OGD87458.1"/>
    </source>
</evidence>
<proteinExistence type="predicted"/>
<evidence type="ECO:0000313" key="2">
    <source>
        <dbReference type="Proteomes" id="UP000178577"/>
    </source>
</evidence>
<comment type="caution">
    <text evidence="1">The sequence shown here is derived from an EMBL/GenBank/DDBJ whole genome shotgun (WGS) entry which is preliminary data.</text>
</comment>